<dbReference type="AlphaFoldDB" id="A0A915IMX7"/>
<name>A0A915IMX7_ROMCU</name>
<dbReference type="Proteomes" id="UP000887565">
    <property type="component" value="Unplaced"/>
</dbReference>
<organism evidence="1 2">
    <name type="scientific">Romanomermis culicivorax</name>
    <name type="common">Nematode worm</name>
    <dbReference type="NCBI Taxonomy" id="13658"/>
    <lineage>
        <taxon>Eukaryota</taxon>
        <taxon>Metazoa</taxon>
        <taxon>Ecdysozoa</taxon>
        <taxon>Nematoda</taxon>
        <taxon>Enoplea</taxon>
        <taxon>Dorylaimia</taxon>
        <taxon>Mermithida</taxon>
        <taxon>Mermithoidea</taxon>
        <taxon>Mermithidae</taxon>
        <taxon>Romanomermis</taxon>
    </lineage>
</organism>
<accession>A0A915IMX7</accession>
<keyword evidence="1" id="KW-1185">Reference proteome</keyword>
<protein>
    <submittedName>
        <fullName evidence="2">Uncharacterized protein</fullName>
    </submittedName>
</protein>
<dbReference type="WBParaSite" id="nRc.2.0.1.t14803-RA">
    <property type="protein sequence ID" value="nRc.2.0.1.t14803-RA"/>
    <property type="gene ID" value="nRc.2.0.1.g14803"/>
</dbReference>
<reference evidence="2" key="1">
    <citation type="submission" date="2022-11" db="UniProtKB">
        <authorList>
            <consortium name="WormBaseParasite"/>
        </authorList>
    </citation>
    <scope>IDENTIFICATION</scope>
</reference>
<proteinExistence type="predicted"/>
<sequence>MKQEHEAKMNRLRKKAKCRRIKAVLRNENAEDLDEQLINVLSSPKLQLFSLSGTKHLLRGPPLEADGVDAEIDLMATERQFEDPASHQHSEHHFGRRLSETLSDFAEKVGEGARRISESIAEDGQALAGVLSSGAPKK</sequence>
<evidence type="ECO:0000313" key="1">
    <source>
        <dbReference type="Proteomes" id="UP000887565"/>
    </source>
</evidence>
<evidence type="ECO:0000313" key="2">
    <source>
        <dbReference type="WBParaSite" id="nRc.2.0.1.t14803-RA"/>
    </source>
</evidence>